<dbReference type="Gene3D" id="1.10.8.10">
    <property type="entry name" value="DNA helicase RuvA subunit, C-terminal domain"/>
    <property type="match status" value="1"/>
</dbReference>
<dbReference type="Gene3D" id="3.40.50.150">
    <property type="entry name" value="Vaccinia Virus protein VP39"/>
    <property type="match status" value="1"/>
</dbReference>
<sequence length="285" mass="32893">MKISQLIIESNEILKNSNIDSYKLDSQLILSKVINKDKLFILINREWEVEDKLVDEFFSLINKRKNKMPVKYILNECEFMGLDFWVEEGVLIPRPDTEILVEKAIEEIKENKFKKICDVCCGSGAIGLSIAKLLNDLEITLFDISEKAIEVTKKNMHKFDLENKAEVYYSDLLKEAKINNMKFDMILSNPPYIRKSIIPTLMEDVKDYEPMMALDGGEDGLDFYHRITLDSKEILNENGMIIYEIGHDQKEDVMNILVENGFCQVEGIKDLAGNDRVVLGRLKEP</sequence>
<dbReference type="InterPro" id="IPR050320">
    <property type="entry name" value="N5-glutamine_MTase"/>
</dbReference>
<dbReference type="NCBIfam" id="TIGR03534">
    <property type="entry name" value="RF_mod_PrmC"/>
    <property type="match status" value="1"/>
</dbReference>
<evidence type="ECO:0000313" key="8">
    <source>
        <dbReference type="EMBL" id="SHH51063.1"/>
    </source>
</evidence>
<evidence type="ECO:0000256" key="5">
    <source>
        <dbReference type="HAMAP-Rule" id="MF_02126"/>
    </source>
</evidence>
<accession>A0A1M5TL09</accession>
<keyword evidence="9" id="KW-1185">Reference proteome</keyword>
<feature type="domain" description="Release factor glutamine methyltransferase N-terminal" evidence="7">
    <location>
        <begin position="6"/>
        <end position="74"/>
    </location>
</feature>
<organism evidence="8 9">
    <name type="scientific">Clostridium grantii DSM 8605</name>
    <dbReference type="NCBI Taxonomy" id="1121316"/>
    <lineage>
        <taxon>Bacteria</taxon>
        <taxon>Bacillati</taxon>
        <taxon>Bacillota</taxon>
        <taxon>Clostridia</taxon>
        <taxon>Eubacteriales</taxon>
        <taxon>Clostridiaceae</taxon>
        <taxon>Clostridium</taxon>
    </lineage>
</organism>
<dbReference type="InterPro" id="IPR004556">
    <property type="entry name" value="HemK-like"/>
</dbReference>
<comment type="catalytic activity">
    <reaction evidence="4 5">
        <text>L-glutaminyl-[peptide chain release factor] + S-adenosyl-L-methionine = N(5)-methyl-L-glutaminyl-[peptide chain release factor] + S-adenosyl-L-homocysteine + H(+)</text>
        <dbReference type="Rhea" id="RHEA:42896"/>
        <dbReference type="Rhea" id="RHEA-COMP:10271"/>
        <dbReference type="Rhea" id="RHEA-COMP:10272"/>
        <dbReference type="ChEBI" id="CHEBI:15378"/>
        <dbReference type="ChEBI" id="CHEBI:30011"/>
        <dbReference type="ChEBI" id="CHEBI:57856"/>
        <dbReference type="ChEBI" id="CHEBI:59789"/>
        <dbReference type="ChEBI" id="CHEBI:61891"/>
        <dbReference type="EC" id="2.1.1.297"/>
    </reaction>
</comment>
<keyword evidence="1 5" id="KW-0489">Methyltransferase</keyword>
<keyword evidence="2 5" id="KW-0808">Transferase</keyword>
<evidence type="ECO:0000256" key="3">
    <source>
        <dbReference type="ARBA" id="ARBA00022691"/>
    </source>
</evidence>
<evidence type="ECO:0000259" key="7">
    <source>
        <dbReference type="Pfam" id="PF17827"/>
    </source>
</evidence>
<evidence type="ECO:0000256" key="4">
    <source>
        <dbReference type="ARBA" id="ARBA00048391"/>
    </source>
</evidence>
<dbReference type="InterPro" id="IPR007848">
    <property type="entry name" value="Small_mtfrase_dom"/>
</dbReference>
<dbReference type="GO" id="GO:0102559">
    <property type="term" value="F:peptide chain release factor N(5)-glutamine methyltransferase activity"/>
    <property type="evidence" value="ECO:0007669"/>
    <property type="project" value="UniProtKB-EC"/>
</dbReference>
<evidence type="ECO:0000256" key="2">
    <source>
        <dbReference type="ARBA" id="ARBA00022679"/>
    </source>
</evidence>
<dbReference type="InterPro" id="IPR019874">
    <property type="entry name" value="RF_methyltr_PrmC"/>
</dbReference>
<dbReference type="Pfam" id="PF05175">
    <property type="entry name" value="MTS"/>
    <property type="match status" value="1"/>
</dbReference>
<gene>
    <name evidence="5" type="primary">prmC</name>
    <name evidence="8" type="ORF">SAMN02745207_01346</name>
</gene>
<name>A0A1M5TL09_9CLOT</name>
<evidence type="ECO:0000256" key="1">
    <source>
        <dbReference type="ARBA" id="ARBA00022603"/>
    </source>
</evidence>
<dbReference type="Pfam" id="PF17827">
    <property type="entry name" value="PrmC_N"/>
    <property type="match status" value="1"/>
</dbReference>
<evidence type="ECO:0000313" key="9">
    <source>
        <dbReference type="Proteomes" id="UP000184447"/>
    </source>
</evidence>
<dbReference type="AlphaFoldDB" id="A0A1M5TL09"/>
<dbReference type="Proteomes" id="UP000184447">
    <property type="component" value="Unassembled WGS sequence"/>
</dbReference>
<dbReference type="PANTHER" id="PTHR18895:SF74">
    <property type="entry name" value="MTRF1L RELEASE FACTOR GLUTAMINE METHYLTRANSFERASE"/>
    <property type="match status" value="1"/>
</dbReference>
<evidence type="ECO:0000259" key="6">
    <source>
        <dbReference type="Pfam" id="PF05175"/>
    </source>
</evidence>
<comment type="similarity">
    <text evidence="5">Belongs to the protein N5-glutamine methyltransferase family. PrmC subfamily.</text>
</comment>
<protein>
    <recommendedName>
        <fullName evidence="5">Release factor glutamine methyltransferase</fullName>
        <shortName evidence="5">RF MTase</shortName>
        <ecNumber evidence="5">2.1.1.297</ecNumber>
    </recommendedName>
    <alternativeName>
        <fullName evidence="5">N5-glutamine methyltransferase PrmC</fullName>
    </alternativeName>
    <alternativeName>
        <fullName evidence="5">Protein-(glutamine-N5) MTase PrmC</fullName>
    </alternativeName>
    <alternativeName>
        <fullName evidence="5">Protein-glutamine N-methyltransferase PrmC</fullName>
    </alternativeName>
</protein>
<dbReference type="STRING" id="1121316.SAMN02745207_01346"/>
<dbReference type="PROSITE" id="PS00092">
    <property type="entry name" value="N6_MTASE"/>
    <property type="match status" value="1"/>
</dbReference>
<proteinExistence type="inferred from homology"/>
<dbReference type="InterPro" id="IPR029063">
    <property type="entry name" value="SAM-dependent_MTases_sf"/>
</dbReference>
<dbReference type="SUPFAM" id="SSF53335">
    <property type="entry name" value="S-adenosyl-L-methionine-dependent methyltransferases"/>
    <property type="match status" value="1"/>
</dbReference>
<dbReference type="RefSeq" id="WP_073337665.1">
    <property type="nucleotide sequence ID" value="NZ_FQXM01000006.1"/>
</dbReference>
<feature type="binding site" evidence="5">
    <location>
        <position position="143"/>
    </location>
    <ligand>
        <name>S-adenosyl-L-methionine</name>
        <dbReference type="ChEBI" id="CHEBI:59789"/>
    </ligand>
</feature>
<dbReference type="PANTHER" id="PTHR18895">
    <property type="entry name" value="HEMK METHYLTRANSFERASE"/>
    <property type="match status" value="1"/>
</dbReference>
<dbReference type="InterPro" id="IPR002052">
    <property type="entry name" value="DNA_methylase_N6_adenine_CS"/>
</dbReference>
<keyword evidence="3 5" id="KW-0949">S-adenosyl-L-methionine</keyword>
<reference evidence="8 9" key="1">
    <citation type="submission" date="2016-11" db="EMBL/GenBank/DDBJ databases">
        <authorList>
            <person name="Jaros S."/>
            <person name="Januszkiewicz K."/>
            <person name="Wedrychowicz H."/>
        </authorList>
    </citation>
    <scope>NUCLEOTIDE SEQUENCE [LARGE SCALE GENOMIC DNA]</scope>
    <source>
        <strain evidence="8 9">DSM 8605</strain>
    </source>
</reference>
<comment type="caution">
    <text evidence="5">Lacks conserved residue(s) required for the propagation of feature annotation.</text>
</comment>
<dbReference type="OrthoDB" id="9800643at2"/>
<dbReference type="HAMAP" id="MF_02126">
    <property type="entry name" value="RF_methyltr_PrmC"/>
    <property type="match status" value="1"/>
</dbReference>
<dbReference type="InterPro" id="IPR040758">
    <property type="entry name" value="PrmC_N"/>
</dbReference>
<dbReference type="EMBL" id="FQXM01000006">
    <property type="protein sequence ID" value="SHH51063.1"/>
    <property type="molecule type" value="Genomic_DNA"/>
</dbReference>
<comment type="function">
    <text evidence="5">Methylates the class 1 translation termination release factors RF1/PrfA and RF2/PrfB on the glutamine residue of the universally conserved GGQ motif.</text>
</comment>
<dbReference type="NCBIfam" id="TIGR00536">
    <property type="entry name" value="hemK_fam"/>
    <property type="match status" value="1"/>
</dbReference>
<dbReference type="GO" id="GO:0003676">
    <property type="term" value="F:nucleic acid binding"/>
    <property type="evidence" value="ECO:0007669"/>
    <property type="project" value="InterPro"/>
</dbReference>
<dbReference type="EC" id="2.1.1.297" evidence="5"/>
<feature type="binding site" evidence="5">
    <location>
        <position position="189"/>
    </location>
    <ligand>
        <name>S-adenosyl-L-methionine</name>
        <dbReference type="ChEBI" id="CHEBI:59789"/>
    </ligand>
</feature>
<feature type="domain" description="Methyltransferase small" evidence="6">
    <location>
        <begin position="105"/>
        <end position="193"/>
    </location>
</feature>
<dbReference type="GO" id="GO:0032259">
    <property type="term" value="P:methylation"/>
    <property type="evidence" value="ECO:0007669"/>
    <property type="project" value="UniProtKB-KW"/>
</dbReference>
<dbReference type="CDD" id="cd02440">
    <property type="entry name" value="AdoMet_MTases"/>
    <property type="match status" value="1"/>
</dbReference>
<feature type="binding site" evidence="5">
    <location>
        <begin position="189"/>
        <end position="192"/>
    </location>
    <ligand>
        <name>substrate</name>
    </ligand>
</feature>